<dbReference type="InterPro" id="IPR036188">
    <property type="entry name" value="FAD/NAD-bd_sf"/>
</dbReference>
<gene>
    <name evidence="6" type="ORF">CRI94_05455</name>
</gene>
<comment type="cofactor">
    <cofactor evidence="1">
        <name>FAD</name>
        <dbReference type="ChEBI" id="CHEBI:57692"/>
    </cofactor>
</comment>
<evidence type="ECO:0000256" key="2">
    <source>
        <dbReference type="ARBA" id="ARBA00005995"/>
    </source>
</evidence>
<evidence type="ECO:0000313" key="6">
    <source>
        <dbReference type="EMBL" id="PEN14473.1"/>
    </source>
</evidence>
<evidence type="ECO:0000259" key="5">
    <source>
        <dbReference type="Pfam" id="PF01593"/>
    </source>
</evidence>
<dbReference type="Pfam" id="PF13450">
    <property type="entry name" value="NAD_binding_8"/>
    <property type="match status" value="1"/>
</dbReference>
<comment type="similarity">
    <text evidence="2">Belongs to the flavin monoamine oxidase family.</text>
</comment>
<feature type="binding site" evidence="4">
    <location>
        <position position="142"/>
    </location>
    <ligand>
        <name>FAD</name>
        <dbReference type="ChEBI" id="CHEBI:57692"/>
    </ligand>
</feature>
<organism evidence="6 7">
    <name type="scientific">Longibacter salinarum</name>
    <dbReference type="NCBI Taxonomy" id="1850348"/>
    <lineage>
        <taxon>Bacteria</taxon>
        <taxon>Pseudomonadati</taxon>
        <taxon>Rhodothermota</taxon>
        <taxon>Rhodothermia</taxon>
        <taxon>Rhodothermales</taxon>
        <taxon>Salisaetaceae</taxon>
        <taxon>Longibacter</taxon>
    </lineage>
</organism>
<dbReference type="OrthoDB" id="56323at2"/>
<dbReference type="SUPFAM" id="SSF51905">
    <property type="entry name" value="FAD/NAD(P)-binding domain"/>
    <property type="match status" value="1"/>
</dbReference>
<dbReference type="PANTHER" id="PTHR43563:SF1">
    <property type="entry name" value="AMINE OXIDASE [FLAVIN-CONTAINING] B"/>
    <property type="match status" value="1"/>
</dbReference>
<evidence type="ECO:0000256" key="3">
    <source>
        <dbReference type="ARBA" id="ARBA00023002"/>
    </source>
</evidence>
<comment type="caution">
    <text evidence="6">The sequence shown here is derived from an EMBL/GenBank/DDBJ whole genome shotgun (WGS) entry which is preliminary data.</text>
</comment>
<dbReference type="InterPro" id="IPR050703">
    <property type="entry name" value="Flavin_MAO"/>
</dbReference>
<evidence type="ECO:0000256" key="1">
    <source>
        <dbReference type="ARBA" id="ARBA00001974"/>
    </source>
</evidence>
<dbReference type="PANTHER" id="PTHR43563">
    <property type="entry name" value="AMINE OXIDASE"/>
    <property type="match status" value="1"/>
</dbReference>
<sequence length="382" mass="40870">MPIAPSGSVDVVVVGAGISGLLAAYRAASEGLEVIVLEARDRVGGRCHSMEAGGVHVDLGAAWHWEEHKRVPRILEEFSLERFRQHEPGVAIYEPQRDRPVQKFEWPDVPPPSWRVAGGAQAIANAIAAELPDAVLHLGSRVRSVDREGGEADTGAVVVSGEQEDHSFMVRADICLCAVPPRLVAHTIDFGPDLPVSIRSALRRTPTWMSHSLKAGVVYERPFWREDGLSGRIRSFAGPIGDWHDATPPSSMGDHDGASGAGALFGFGPPGAVSGVDAATVRTAIIEQLTHCFGPDAADPVAVDTHDWTADSFTTPEQGSACQGQHPEPVPELASSYWNGQLHFIAAETAQDHPGFLDGAIEAAERWDRDGGYDAVRFGQAI</sequence>
<dbReference type="GO" id="GO:0016491">
    <property type="term" value="F:oxidoreductase activity"/>
    <property type="evidence" value="ECO:0007669"/>
    <property type="project" value="UniProtKB-KW"/>
</dbReference>
<name>A0A2A8D0Y9_9BACT</name>
<keyword evidence="3" id="KW-0560">Oxidoreductase</keyword>
<dbReference type="AlphaFoldDB" id="A0A2A8D0Y9"/>
<keyword evidence="7" id="KW-1185">Reference proteome</keyword>
<dbReference type="PRINTS" id="PR00757">
    <property type="entry name" value="AMINEOXDASEF"/>
</dbReference>
<protein>
    <submittedName>
        <fullName evidence="6">Monoamine oxidase</fullName>
    </submittedName>
</protein>
<feature type="binding site" evidence="4">
    <location>
        <position position="267"/>
    </location>
    <ligand>
        <name>substrate</name>
    </ligand>
</feature>
<reference evidence="6 7" key="1">
    <citation type="submission" date="2017-10" db="EMBL/GenBank/DDBJ databases">
        <title>Draft genome of Longibacter Salinarum.</title>
        <authorList>
            <person name="Goh K.M."/>
            <person name="Shamsir M.S."/>
            <person name="Lim S.W."/>
        </authorList>
    </citation>
    <scope>NUCLEOTIDE SEQUENCE [LARGE SCALE GENOMIC DNA]</scope>
    <source>
        <strain evidence="6 7">KCTC 52045</strain>
    </source>
</reference>
<evidence type="ECO:0000313" key="7">
    <source>
        <dbReference type="Proteomes" id="UP000220102"/>
    </source>
</evidence>
<dbReference type="RefSeq" id="WP_098074651.1">
    <property type="nucleotide sequence ID" value="NZ_PDEQ01000002.1"/>
</dbReference>
<dbReference type="EMBL" id="PDEQ01000002">
    <property type="protein sequence ID" value="PEN14473.1"/>
    <property type="molecule type" value="Genomic_DNA"/>
</dbReference>
<dbReference type="Pfam" id="PF01593">
    <property type="entry name" value="Amino_oxidase"/>
    <property type="match status" value="1"/>
</dbReference>
<dbReference type="Proteomes" id="UP000220102">
    <property type="component" value="Unassembled WGS sequence"/>
</dbReference>
<dbReference type="InterPro" id="IPR001613">
    <property type="entry name" value="Flavin_amine_oxidase"/>
</dbReference>
<dbReference type="Gene3D" id="3.50.50.60">
    <property type="entry name" value="FAD/NAD(P)-binding domain"/>
    <property type="match status" value="2"/>
</dbReference>
<dbReference type="InterPro" id="IPR002937">
    <property type="entry name" value="Amino_oxidase"/>
</dbReference>
<dbReference type="SUPFAM" id="SSF54373">
    <property type="entry name" value="FAD-linked reductases, C-terminal domain"/>
    <property type="match status" value="1"/>
</dbReference>
<feature type="binding site" evidence="4">
    <location>
        <position position="348"/>
    </location>
    <ligand>
        <name>FAD</name>
        <dbReference type="ChEBI" id="CHEBI:57692"/>
    </ligand>
</feature>
<feature type="domain" description="Amine oxidase" evidence="5">
    <location>
        <begin position="113"/>
        <end position="366"/>
    </location>
</feature>
<accession>A0A2A8D0Y9</accession>
<evidence type="ECO:0000256" key="4">
    <source>
        <dbReference type="PIRSR" id="PIRSR601613-1"/>
    </source>
</evidence>
<proteinExistence type="inferred from homology"/>